<keyword evidence="8" id="KW-0408">Iron</keyword>
<dbReference type="Gene3D" id="3.90.320.10">
    <property type="match status" value="1"/>
</dbReference>
<keyword evidence="12" id="KW-0413">Isomerase</keyword>
<proteinExistence type="inferred from homology"/>
<dbReference type="GO" id="GO:0004386">
    <property type="term" value="F:helicase activity"/>
    <property type="evidence" value="ECO:0007669"/>
    <property type="project" value="UniProtKB-KW"/>
</dbReference>
<evidence type="ECO:0000256" key="7">
    <source>
        <dbReference type="ARBA" id="ARBA00022840"/>
    </source>
</evidence>
<evidence type="ECO:0000256" key="6">
    <source>
        <dbReference type="ARBA" id="ARBA00022806"/>
    </source>
</evidence>
<evidence type="ECO:0000256" key="8">
    <source>
        <dbReference type="ARBA" id="ARBA00023004"/>
    </source>
</evidence>
<dbReference type="EMBL" id="BNJR01000016">
    <property type="protein sequence ID" value="GHP14368.1"/>
    <property type="molecule type" value="Genomic_DNA"/>
</dbReference>
<feature type="region of interest" description="Disordered" evidence="14">
    <location>
        <begin position="25"/>
        <end position="45"/>
    </location>
</feature>
<evidence type="ECO:0000256" key="14">
    <source>
        <dbReference type="SAM" id="MobiDB-lite"/>
    </source>
</evidence>
<protein>
    <submittedName>
        <fullName evidence="16">ATP-dependent helicase</fullName>
    </submittedName>
</protein>
<comment type="similarity">
    <text evidence="13">Belongs to the helicase family. DinG subfamily.</text>
</comment>
<dbReference type="Pfam" id="PF13307">
    <property type="entry name" value="Helicase_C_2"/>
    <property type="match status" value="1"/>
</dbReference>
<keyword evidence="3" id="KW-0547">Nucleotide-binding</keyword>
<keyword evidence="4" id="KW-0227">DNA damage</keyword>
<keyword evidence="5" id="KW-0378">Hydrolase</keyword>
<dbReference type="InterPro" id="IPR010614">
    <property type="entry name" value="RAD3-like_helicase_DEAD"/>
</dbReference>
<dbReference type="Pfam" id="PF06733">
    <property type="entry name" value="DEAD_2"/>
    <property type="match status" value="1"/>
</dbReference>
<evidence type="ECO:0000313" key="17">
    <source>
        <dbReference type="Proteomes" id="UP000604765"/>
    </source>
</evidence>
<evidence type="ECO:0000256" key="3">
    <source>
        <dbReference type="ARBA" id="ARBA00022741"/>
    </source>
</evidence>
<dbReference type="PANTHER" id="PTHR11472">
    <property type="entry name" value="DNA REPAIR DEAD HELICASE RAD3/XP-D SUBFAMILY MEMBER"/>
    <property type="match status" value="1"/>
</dbReference>
<evidence type="ECO:0000256" key="4">
    <source>
        <dbReference type="ARBA" id="ARBA00022763"/>
    </source>
</evidence>
<dbReference type="SMART" id="SM00488">
    <property type="entry name" value="DEXDc2"/>
    <property type="match status" value="1"/>
</dbReference>
<evidence type="ECO:0000256" key="9">
    <source>
        <dbReference type="ARBA" id="ARBA00023014"/>
    </source>
</evidence>
<keyword evidence="6 16" id="KW-0347">Helicase</keyword>
<evidence type="ECO:0000256" key="13">
    <source>
        <dbReference type="ARBA" id="ARBA00038058"/>
    </source>
</evidence>
<dbReference type="Gene3D" id="3.40.50.300">
    <property type="entry name" value="P-loop containing nucleotide triphosphate hydrolases"/>
    <property type="match status" value="2"/>
</dbReference>
<keyword evidence="10" id="KW-0238">DNA-binding</keyword>
<dbReference type="Proteomes" id="UP000604765">
    <property type="component" value="Unassembled WGS sequence"/>
</dbReference>
<reference evidence="16 17" key="1">
    <citation type="journal article" date="2021" name="Int. J. Syst. Evol. Microbiol.">
        <title>Lentilactobacillus fungorum sp. nov., isolated from spent mushroom substrates.</title>
        <authorList>
            <person name="Tohno M."/>
            <person name="Tanizawa Y."/>
            <person name="Kojima Y."/>
            <person name="Sakamoto M."/>
            <person name="Ohkuma M."/>
            <person name="Kobayashi H."/>
        </authorList>
    </citation>
    <scope>NUCLEOTIDE SEQUENCE [LARGE SCALE GENOMIC DNA]</scope>
    <source>
        <strain evidence="16 17">YK48G</strain>
    </source>
</reference>
<evidence type="ECO:0000256" key="11">
    <source>
        <dbReference type="ARBA" id="ARBA00023204"/>
    </source>
</evidence>
<keyword evidence="11" id="KW-0234">DNA repair</keyword>
<gene>
    <name evidence="16" type="ORF">YK48G_17930</name>
</gene>
<dbReference type="InterPro" id="IPR011604">
    <property type="entry name" value="PDDEXK-like_dom_sf"/>
</dbReference>
<dbReference type="InterPro" id="IPR006555">
    <property type="entry name" value="ATP-dep_Helicase_C"/>
</dbReference>
<dbReference type="InterPro" id="IPR006554">
    <property type="entry name" value="Helicase-like_DEXD_c2"/>
</dbReference>
<dbReference type="PANTHER" id="PTHR11472:SF34">
    <property type="entry name" value="REGULATOR OF TELOMERE ELONGATION HELICASE 1"/>
    <property type="match status" value="1"/>
</dbReference>
<dbReference type="InterPro" id="IPR014013">
    <property type="entry name" value="Helic_SF1/SF2_ATP-bd_DinG/Rad3"/>
</dbReference>
<organism evidence="16 17">
    <name type="scientific">Lentilactobacillus fungorum</name>
    <dbReference type="NCBI Taxonomy" id="2201250"/>
    <lineage>
        <taxon>Bacteria</taxon>
        <taxon>Bacillati</taxon>
        <taxon>Bacillota</taxon>
        <taxon>Bacilli</taxon>
        <taxon>Lactobacillales</taxon>
        <taxon>Lactobacillaceae</taxon>
        <taxon>Lentilactobacillus</taxon>
    </lineage>
</organism>
<keyword evidence="17" id="KW-1185">Reference proteome</keyword>
<sequence length="786" mass="89607">MATHQIGIRELVEFLLRTGDLSPVISSENTPQEGSRIHRKLQHSRPASYQSEVALKTTINYLGDDYVISGRADGIDVQDDKLLLEEIKTSDLEYANLPDSTLALYWAQVKVYAYIVMQDRDIDSVTMQLTYVQTPDEIITTKQQLITRSKAIDFFNDLIKEYQEWLKLRRDLDEQRVTTAKKLAFPFKTYRPGQHQLATNVYKAIMLEKHLFVEAPTGTGKTISTLFPAIKSMGEELIKRVFYFTAKQSTRHVAENTISLMSTKGLALKSITLTAKDKITFPEEENVLPEENPYMVGYYDRVRPAIKDLITHVDQITKQTIQTYARKHQVDPFEYSLDVSLFCDVIICDYNYLFDPQVHLQRFFSVPDKTNCFLIDEVHNLVQRSREMYSATLASTPIDPLIHSLNQKPATNAKIISKLKSLKRSFKRYSKPAAATVAKQVSQLAPLTNFDKTLGDLIEVIHQWLAAQSPSDVVDSVVDYYFQCRSYYLISQFYDETYRTRIIVNDDRITFRQFCLDPSKHLKDSLNLGRAAILFSATLSPINYYQQVLGNEPDSLAMISTSAFPPKNCQVIVANNINTVYANRQNSIQPICNTIATLIAQKAGHYLVFFPSMTYLNLVLNHFVETYPDVHVINQTPEMSQEAREAFLAEFRQSDHQTKVGFALLGGIFSEGIDLKNDALIGVGIVSVGLPGINEESDLIRDYFDQLNGQGFSFAYQLPGFNNVSQAAGRLIRTKTDKGVIVLMDQRFNQTRYRQIFPTNWQAIKVTNSDHQLATILQQFWKNSND</sequence>
<evidence type="ECO:0000256" key="1">
    <source>
        <dbReference type="ARBA" id="ARBA00022485"/>
    </source>
</evidence>
<name>A0ABQ3W047_9LACO</name>
<accession>A0ABQ3W047</accession>
<dbReference type="RefSeq" id="WP_203630381.1">
    <property type="nucleotide sequence ID" value="NZ_BNJR01000016.1"/>
</dbReference>
<dbReference type="SUPFAM" id="SSF52540">
    <property type="entry name" value="P-loop containing nucleoside triphosphate hydrolases"/>
    <property type="match status" value="2"/>
</dbReference>
<evidence type="ECO:0000256" key="12">
    <source>
        <dbReference type="ARBA" id="ARBA00023235"/>
    </source>
</evidence>
<keyword evidence="7" id="KW-0067">ATP-binding</keyword>
<dbReference type="SMART" id="SM00491">
    <property type="entry name" value="HELICc2"/>
    <property type="match status" value="1"/>
</dbReference>
<keyword evidence="9" id="KW-0411">Iron-sulfur</keyword>
<keyword evidence="2" id="KW-0479">Metal-binding</keyword>
<dbReference type="PROSITE" id="PS51193">
    <property type="entry name" value="HELICASE_ATP_BIND_2"/>
    <property type="match status" value="1"/>
</dbReference>
<keyword evidence="1" id="KW-0004">4Fe-4S</keyword>
<dbReference type="Gene3D" id="1.10.30.20">
    <property type="entry name" value="Bacterial XPD DNA helicase, FeS cluster domain"/>
    <property type="match status" value="1"/>
</dbReference>
<evidence type="ECO:0000313" key="16">
    <source>
        <dbReference type="EMBL" id="GHP14368.1"/>
    </source>
</evidence>
<feature type="domain" description="Helicase ATP-binding" evidence="15">
    <location>
        <begin position="180"/>
        <end position="429"/>
    </location>
</feature>
<dbReference type="InterPro" id="IPR045028">
    <property type="entry name" value="DinG/Rad3-like"/>
</dbReference>
<evidence type="ECO:0000259" key="15">
    <source>
        <dbReference type="PROSITE" id="PS51193"/>
    </source>
</evidence>
<dbReference type="Gene3D" id="1.10.275.40">
    <property type="match status" value="1"/>
</dbReference>
<evidence type="ECO:0000256" key="2">
    <source>
        <dbReference type="ARBA" id="ARBA00022723"/>
    </source>
</evidence>
<dbReference type="InterPro" id="IPR027417">
    <property type="entry name" value="P-loop_NTPase"/>
</dbReference>
<evidence type="ECO:0000256" key="10">
    <source>
        <dbReference type="ARBA" id="ARBA00023125"/>
    </source>
</evidence>
<dbReference type="InterPro" id="IPR042493">
    <property type="entry name" value="XPD_DNA_FeS"/>
</dbReference>
<evidence type="ECO:0000256" key="5">
    <source>
        <dbReference type="ARBA" id="ARBA00022801"/>
    </source>
</evidence>
<comment type="caution">
    <text evidence="16">The sequence shown here is derived from an EMBL/GenBank/DDBJ whole genome shotgun (WGS) entry which is preliminary data.</text>
</comment>